<accession>A0A6J5RFQ6</accession>
<gene>
    <name evidence="1" type="ORF">UFOVP1299_55</name>
</gene>
<name>A0A6J5RFQ6_9CAUD</name>
<dbReference type="EMBL" id="LR797246">
    <property type="protein sequence ID" value="CAB4196103.1"/>
    <property type="molecule type" value="Genomic_DNA"/>
</dbReference>
<evidence type="ECO:0000313" key="1">
    <source>
        <dbReference type="EMBL" id="CAB4196103.1"/>
    </source>
</evidence>
<reference evidence="1" key="1">
    <citation type="submission" date="2020-05" db="EMBL/GenBank/DDBJ databases">
        <authorList>
            <person name="Chiriac C."/>
            <person name="Salcher M."/>
            <person name="Ghai R."/>
            <person name="Kavagutti S V."/>
        </authorList>
    </citation>
    <scope>NUCLEOTIDE SEQUENCE</scope>
</reference>
<protein>
    <recommendedName>
        <fullName evidence="2">Phage gp6-like head-tail connector protein</fullName>
    </recommendedName>
</protein>
<evidence type="ECO:0008006" key="2">
    <source>
        <dbReference type="Google" id="ProtNLM"/>
    </source>
</evidence>
<sequence length="227" mass="24291">MASSTLIVTVPATNYSLLTVGEMRSAVGAVDGSLDSELNELSSQVNEALADVCNMRRAGISPLTLRQETYTELFRASPERQTDAGNAGGMTPPNYAAMSPNLILSRRPVSSIASVTEGDTLLAATDYELDSAAGIIRRLSGDSMSHWCSSKISVVYVAGWLTVPGALKRAAQQLLNAYYSDSKRNPLVLREKVEGLGETWYSPGSGGDIPPDVMEMLERGGFVNVRI</sequence>
<organism evidence="1">
    <name type="scientific">uncultured Caudovirales phage</name>
    <dbReference type="NCBI Taxonomy" id="2100421"/>
    <lineage>
        <taxon>Viruses</taxon>
        <taxon>Duplodnaviria</taxon>
        <taxon>Heunggongvirae</taxon>
        <taxon>Uroviricota</taxon>
        <taxon>Caudoviricetes</taxon>
        <taxon>Peduoviridae</taxon>
        <taxon>Maltschvirus</taxon>
        <taxon>Maltschvirus maltsch</taxon>
    </lineage>
</organism>
<proteinExistence type="predicted"/>